<name>A0A8H3FFU4_9LECA</name>
<dbReference type="AlphaFoldDB" id="A0A8H3FFU4"/>
<dbReference type="Proteomes" id="UP000664534">
    <property type="component" value="Unassembled WGS sequence"/>
</dbReference>
<accession>A0A8H3FFU4</accession>
<evidence type="ECO:0000313" key="1">
    <source>
        <dbReference type="EMBL" id="CAF9922890.1"/>
    </source>
</evidence>
<reference evidence="1" key="1">
    <citation type="submission" date="2021-03" db="EMBL/GenBank/DDBJ databases">
        <authorList>
            <person name="Tagirdzhanova G."/>
        </authorList>
    </citation>
    <scope>NUCLEOTIDE SEQUENCE</scope>
</reference>
<sequence>MVAAMDPLILAGSKGYQAAQQQQELEDEMDNETEAYVKIGTITKHVRDPHRLNVGLTQAMHSLVVVCQQSLLVGNPNATKKRGKAYNAIGNMCANARHRNCYVPDSETGDTQTASVELRAQWKVKDIEMKARTMGLGGLQVAGRRQRRRSG</sequence>
<evidence type="ECO:0000313" key="2">
    <source>
        <dbReference type="Proteomes" id="UP000664534"/>
    </source>
</evidence>
<protein>
    <submittedName>
        <fullName evidence="1">Uncharacterized protein</fullName>
    </submittedName>
</protein>
<gene>
    <name evidence="1" type="ORF">IMSHALPRED_005785</name>
</gene>
<keyword evidence="2" id="KW-1185">Reference proteome</keyword>
<proteinExistence type="predicted"/>
<comment type="caution">
    <text evidence="1">The sequence shown here is derived from an EMBL/GenBank/DDBJ whole genome shotgun (WGS) entry which is preliminary data.</text>
</comment>
<organism evidence="1 2">
    <name type="scientific">Imshaugia aleurites</name>
    <dbReference type="NCBI Taxonomy" id="172621"/>
    <lineage>
        <taxon>Eukaryota</taxon>
        <taxon>Fungi</taxon>
        <taxon>Dikarya</taxon>
        <taxon>Ascomycota</taxon>
        <taxon>Pezizomycotina</taxon>
        <taxon>Lecanoromycetes</taxon>
        <taxon>OSLEUM clade</taxon>
        <taxon>Lecanoromycetidae</taxon>
        <taxon>Lecanorales</taxon>
        <taxon>Lecanorineae</taxon>
        <taxon>Parmeliaceae</taxon>
        <taxon>Imshaugia</taxon>
    </lineage>
</organism>
<dbReference type="EMBL" id="CAJPDT010000032">
    <property type="protein sequence ID" value="CAF9922890.1"/>
    <property type="molecule type" value="Genomic_DNA"/>
</dbReference>